<gene>
    <name evidence="6" type="primary">RPL7A_1</name>
    <name evidence="6" type="ORF">CM83_5426</name>
</gene>
<protein>
    <recommendedName>
        <fullName evidence="3">60S ribosomal protein L7a</fullName>
    </recommendedName>
</protein>
<dbReference type="InterPro" id="IPR004038">
    <property type="entry name" value="Ribosomal_eL8/eL30/eS12/Gad45"/>
</dbReference>
<evidence type="ECO:0000256" key="2">
    <source>
        <dbReference type="ARBA" id="ARBA00023274"/>
    </source>
</evidence>
<proteinExistence type="inferred from homology"/>
<reference evidence="6" key="2">
    <citation type="submission" date="2014-07" db="EMBL/GenBank/DDBJ databases">
        <authorList>
            <person name="Hull J."/>
        </authorList>
    </citation>
    <scope>NUCLEOTIDE SEQUENCE</scope>
</reference>
<dbReference type="Gene3D" id="3.30.1330.30">
    <property type="match status" value="1"/>
</dbReference>
<reference evidence="6" key="1">
    <citation type="journal article" date="2014" name="PLoS ONE">
        <title>Transcriptome-Based Identification of ABC Transporters in the Western Tarnished Plant Bug Lygus hesperus.</title>
        <authorList>
            <person name="Hull J.J."/>
            <person name="Chaney K."/>
            <person name="Geib S.M."/>
            <person name="Fabrick J.A."/>
            <person name="Brent C.S."/>
            <person name="Walsh D."/>
            <person name="Lavine L.C."/>
        </authorList>
    </citation>
    <scope>NUCLEOTIDE SEQUENCE</scope>
</reference>
<dbReference type="InterPro" id="IPR001921">
    <property type="entry name" value="Ribosomal_eL8_euk"/>
</dbReference>
<evidence type="ECO:0000256" key="3">
    <source>
        <dbReference type="RuleBase" id="RU367042"/>
    </source>
</evidence>
<feature type="domain" description="Ribosomal protein eL8/eL30/eS12/Gadd45" evidence="5">
    <location>
        <begin position="151"/>
        <end position="191"/>
    </location>
</feature>
<evidence type="ECO:0000256" key="4">
    <source>
        <dbReference type="SAM" id="MobiDB-lite"/>
    </source>
</evidence>
<name>A0A0A9WTV0_LYGHE</name>
<feature type="region of interest" description="Disordered" evidence="4">
    <location>
        <begin position="16"/>
        <end position="39"/>
    </location>
</feature>
<accession>A0A0A9WTV0</accession>
<dbReference type="EMBL" id="GBHO01032435">
    <property type="protein sequence ID" value="JAG11169.1"/>
    <property type="molecule type" value="Transcribed_RNA"/>
</dbReference>
<feature type="compositionally biased region" description="Low complexity" evidence="4">
    <location>
        <begin position="16"/>
        <end position="33"/>
    </location>
</feature>
<dbReference type="PRINTS" id="PR00882">
    <property type="entry name" value="RIBOSOMALL7A"/>
</dbReference>
<comment type="similarity">
    <text evidence="1 3">Belongs to the eukaryotic ribosomal protein eL8 family.</text>
</comment>
<dbReference type="GO" id="GO:0022625">
    <property type="term" value="C:cytosolic large ribosomal subunit"/>
    <property type="evidence" value="ECO:0007669"/>
    <property type="project" value="UniProtKB-UniRule"/>
</dbReference>
<dbReference type="PRINTS" id="PR00881">
    <property type="entry name" value="L7ARS6FAMILY"/>
</dbReference>
<dbReference type="InterPro" id="IPR018492">
    <property type="entry name" value="Ribosomal_eL8/Nhp2"/>
</dbReference>
<evidence type="ECO:0000259" key="5">
    <source>
        <dbReference type="Pfam" id="PF01248"/>
    </source>
</evidence>
<sequence>NKCTYEYRMTAAASKKPTKKLSSATATKKVASTTKKRSTSAEYKNLANKLHRIYKVEKKHHIGSGLAPKRDLRRYVKWPLYIRLQRQRAVLKRRLRVPAVINQFSHTLNKNQACELLNFLSKYQTETVKEKRARLLARASAELQNEKVTTEQPHLLKYGLNHVTSLIEKKRAKLVVIAHDVDPIELVIWLPT</sequence>
<evidence type="ECO:0000256" key="1">
    <source>
        <dbReference type="ARBA" id="ARBA00007337"/>
    </source>
</evidence>
<keyword evidence="3 6" id="KW-0689">Ribosomal protein</keyword>
<dbReference type="InterPro" id="IPR029064">
    <property type="entry name" value="Ribosomal_eL30-like_sf"/>
</dbReference>
<dbReference type="SUPFAM" id="SSF55315">
    <property type="entry name" value="L30e-like"/>
    <property type="match status" value="1"/>
</dbReference>
<organism evidence="6">
    <name type="scientific">Lygus hesperus</name>
    <name type="common">Western plant bug</name>
    <dbReference type="NCBI Taxonomy" id="30085"/>
    <lineage>
        <taxon>Eukaryota</taxon>
        <taxon>Metazoa</taxon>
        <taxon>Ecdysozoa</taxon>
        <taxon>Arthropoda</taxon>
        <taxon>Hexapoda</taxon>
        <taxon>Insecta</taxon>
        <taxon>Pterygota</taxon>
        <taxon>Neoptera</taxon>
        <taxon>Paraneoptera</taxon>
        <taxon>Hemiptera</taxon>
        <taxon>Heteroptera</taxon>
        <taxon>Panheteroptera</taxon>
        <taxon>Cimicomorpha</taxon>
        <taxon>Miridae</taxon>
        <taxon>Mirini</taxon>
        <taxon>Lygus</taxon>
    </lineage>
</organism>
<keyword evidence="2 3" id="KW-0687">Ribonucleoprotein</keyword>
<feature type="non-terminal residue" evidence="6">
    <location>
        <position position="1"/>
    </location>
</feature>
<dbReference type="Pfam" id="PF01248">
    <property type="entry name" value="Ribosomal_L7Ae"/>
    <property type="match status" value="1"/>
</dbReference>
<dbReference type="AlphaFoldDB" id="A0A0A9WTV0"/>
<evidence type="ECO:0000313" key="6">
    <source>
        <dbReference type="EMBL" id="JAG11169.1"/>
    </source>
</evidence>
<comment type="function">
    <text evidence="3">Component of the ribosome.</text>
</comment>
<dbReference type="GO" id="GO:0003723">
    <property type="term" value="F:RNA binding"/>
    <property type="evidence" value="ECO:0007669"/>
    <property type="project" value="UniProtKB-UniRule"/>
</dbReference>